<reference evidence="2 3" key="1">
    <citation type="submission" date="2021-06" db="EMBL/GenBank/DDBJ databases">
        <title>Actinoplanes lichenicola sp. nov., and Actinoplanes ovalisporus sp. nov., isolated from lichen in Thailand.</title>
        <authorList>
            <person name="Saeng-In P."/>
            <person name="Kanchanasin P."/>
            <person name="Yuki M."/>
            <person name="Kudo T."/>
            <person name="Ohkuma M."/>
            <person name="Phongsopitanun W."/>
            <person name="Tanasupawat S."/>
        </authorList>
    </citation>
    <scope>NUCLEOTIDE SEQUENCE [LARGE SCALE GENOMIC DNA]</scope>
    <source>
        <strain evidence="2 3">NBRC 110975</strain>
    </source>
</reference>
<dbReference type="InterPro" id="IPR036873">
    <property type="entry name" value="Rhodanese-like_dom_sf"/>
</dbReference>
<dbReference type="Proteomes" id="UP001519654">
    <property type="component" value="Unassembled WGS sequence"/>
</dbReference>
<dbReference type="Gene3D" id="3.40.250.10">
    <property type="entry name" value="Rhodanese-like domain"/>
    <property type="match status" value="1"/>
</dbReference>
<dbReference type="InterPro" id="IPR001763">
    <property type="entry name" value="Rhodanese-like_dom"/>
</dbReference>
<comment type="caution">
    <text evidence="2">The sequence shown here is derived from an EMBL/GenBank/DDBJ whole genome shotgun (WGS) entry which is preliminary data.</text>
</comment>
<dbReference type="SMART" id="SM00450">
    <property type="entry name" value="RHOD"/>
    <property type="match status" value="1"/>
</dbReference>
<dbReference type="InterPro" id="IPR050229">
    <property type="entry name" value="GlpE_sulfurtransferase"/>
</dbReference>
<gene>
    <name evidence="2" type="ORF">KOI35_20885</name>
</gene>
<organism evidence="2 3">
    <name type="scientific">Paractinoplanes bogorensis</name>
    <dbReference type="NCBI Taxonomy" id="1610840"/>
    <lineage>
        <taxon>Bacteria</taxon>
        <taxon>Bacillati</taxon>
        <taxon>Actinomycetota</taxon>
        <taxon>Actinomycetes</taxon>
        <taxon>Micromonosporales</taxon>
        <taxon>Micromonosporaceae</taxon>
        <taxon>Paractinoplanes</taxon>
    </lineage>
</organism>
<feature type="domain" description="Rhodanese" evidence="1">
    <location>
        <begin position="38"/>
        <end position="136"/>
    </location>
</feature>
<dbReference type="PROSITE" id="PS50206">
    <property type="entry name" value="RHODANESE_3"/>
    <property type="match status" value="1"/>
</dbReference>
<proteinExistence type="predicted"/>
<dbReference type="SUPFAM" id="SSF52821">
    <property type="entry name" value="Rhodanese/Cell cycle control phosphatase"/>
    <property type="match status" value="1"/>
</dbReference>
<keyword evidence="3" id="KW-1185">Reference proteome</keyword>
<dbReference type="EMBL" id="JAHKKG010000006">
    <property type="protein sequence ID" value="MBU2665972.1"/>
    <property type="molecule type" value="Genomic_DNA"/>
</dbReference>
<dbReference type="PANTHER" id="PTHR43031:SF16">
    <property type="entry name" value="OXIDOREDUCTASE"/>
    <property type="match status" value="1"/>
</dbReference>
<dbReference type="PANTHER" id="PTHR43031">
    <property type="entry name" value="FAD-DEPENDENT OXIDOREDUCTASE"/>
    <property type="match status" value="1"/>
</dbReference>
<evidence type="ECO:0000313" key="3">
    <source>
        <dbReference type="Proteomes" id="UP001519654"/>
    </source>
</evidence>
<protein>
    <submittedName>
        <fullName evidence="2">Rhodanese-like domain-containing protein</fullName>
    </submittedName>
</protein>
<evidence type="ECO:0000259" key="1">
    <source>
        <dbReference type="PROSITE" id="PS50206"/>
    </source>
</evidence>
<name>A0ABS5YR98_9ACTN</name>
<evidence type="ECO:0000313" key="2">
    <source>
        <dbReference type="EMBL" id="MBU2665972.1"/>
    </source>
</evidence>
<sequence length="143" mass="15313">MAAPQPGLRDFVRGIDALLAQARDGVRRLDPHETRAAVAAGALLIDTRTDIQRRQQGSLPGAIVIDRTVLEWRLDPAYPHRIPEATAYDRTIVVACRQGYSSSLAAASLRAVGLTNATDLAGGVEAWLAAGLPTTSDPEDVRF</sequence>
<dbReference type="Pfam" id="PF00581">
    <property type="entry name" value="Rhodanese"/>
    <property type="match status" value="1"/>
</dbReference>
<accession>A0ABS5YR98</accession>